<protein>
    <recommendedName>
        <fullName evidence="4">Integrase catalytic domain-containing protein</fullName>
    </recommendedName>
</protein>
<feature type="compositionally biased region" description="Low complexity" evidence="1">
    <location>
        <begin position="242"/>
        <end position="252"/>
    </location>
</feature>
<dbReference type="EMBL" id="KQ086449">
    <property type="protein sequence ID" value="KLO04725.1"/>
    <property type="molecule type" value="Genomic_DNA"/>
</dbReference>
<gene>
    <name evidence="2" type="ORF">SCHPADRAFT_840306</name>
</gene>
<accession>A0A0H2QYT8</accession>
<evidence type="ECO:0000313" key="2">
    <source>
        <dbReference type="EMBL" id="KLO04725.1"/>
    </source>
</evidence>
<dbReference type="PANTHER" id="PTHR37984">
    <property type="entry name" value="PROTEIN CBG26694"/>
    <property type="match status" value="1"/>
</dbReference>
<keyword evidence="3" id="KW-1185">Reference proteome</keyword>
<dbReference type="Gene3D" id="3.30.420.10">
    <property type="entry name" value="Ribonuclease H-like superfamily/Ribonuclease H"/>
    <property type="match status" value="1"/>
</dbReference>
<dbReference type="AlphaFoldDB" id="A0A0H2QYT8"/>
<evidence type="ECO:0000256" key="1">
    <source>
        <dbReference type="SAM" id="MobiDB-lite"/>
    </source>
</evidence>
<evidence type="ECO:0000313" key="3">
    <source>
        <dbReference type="Proteomes" id="UP000053477"/>
    </source>
</evidence>
<evidence type="ECO:0008006" key="4">
    <source>
        <dbReference type="Google" id="ProtNLM"/>
    </source>
</evidence>
<dbReference type="InterPro" id="IPR050951">
    <property type="entry name" value="Retrovirus_Pol_polyprotein"/>
</dbReference>
<feature type="region of interest" description="Disordered" evidence="1">
    <location>
        <begin position="218"/>
        <end position="252"/>
    </location>
</feature>
<dbReference type="PANTHER" id="PTHR37984:SF5">
    <property type="entry name" value="PROTEIN NYNRIN-LIKE"/>
    <property type="match status" value="1"/>
</dbReference>
<dbReference type="SUPFAM" id="SSF53098">
    <property type="entry name" value="Ribonuclease H-like"/>
    <property type="match status" value="1"/>
</dbReference>
<dbReference type="STRING" id="27342.A0A0H2QYT8"/>
<name>A0A0H2QYT8_9AGAM</name>
<dbReference type="InParanoid" id="A0A0H2QYT8"/>
<sequence length="252" mass="28270">MNRYGIPQVAISAYNSKANGVVERGHFIIREAIVKACNGKVSQWPDKVQIAFFADRVTITRSTGFSPFYLLHGIDPILPFDLVEATCLVEGFYDGMPSADLLALRIRQLEKRDEDMAEAAECLARTRFKSKQKFEQKFRKRISNHIFSEGDLVLVRNTAIEKELNRKTKPRYLGPYVIVRRTKGGSYIVRELNGAPSRRGIAAFRIIPYISRSLDLSEISVPPNYPPGSSESSESADDSDSSKSNNTNTDSD</sequence>
<proteinExistence type="predicted"/>
<dbReference type="InterPro" id="IPR012337">
    <property type="entry name" value="RNaseH-like_sf"/>
</dbReference>
<dbReference type="GO" id="GO:0003676">
    <property type="term" value="F:nucleic acid binding"/>
    <property type="evidence" value="ECO:0007669"/>
    <property type="project" value="InterPro"/>
</dbReference>
<dbReference type="OrthoDB" id="444848at2759"/>
<organism evidence="2 3">
    <name type="scientific">Schizopora paradoxa</name>
    <dbReference type="NCBI Taxonomy" id="27342"/>
    <lineage>
        <taxon>Eukaryota</taxon>
        <taxon>Fungi</taxon>
        <taxon>Dikarya</taxon>
        <taxon>Basidiomycota</taxon>
        <taxon>Agaricomycotina</taxon>
        <taxon>Agaricomycetes</taxon>
        <taxon>Hymenochaetales</taxon>
        <taxon>Schizoporaceae</taxon>
        <taxon>Schizopora</taxon>
    </lineage>
</organism>
<dbReference type="InterPro" id="IPR036397">
    <property type="entry name" value="RNaseH_sf"/>
</dbReference>
<dbReference type="Proteomes" id="UP000053477">
    <property type="component" value="Unassembled WGS sequence"/>
</dbReference>
<reference evidence="2 3" key="1">
    <citation type="submission" date="2015-04" db="EMBL/GenBank/DDBJ databases">
        <title>Complete genome sequence of Schizopora paradoxa KUC8140, a cosmopolitan wood degrader in East Asia.</title>
        <authorList>
            <consortium name="DOE Joint Genome Institute"/>
            <person name="Min B."/>
            <person name="Park H."/>
            <person name="Jang Y."/>
            <person name="Kim J.-J."/>
            <person name="Kim K.H."/>
            <person name="Pangilinan J."/>
            <person name="Lipzen A."/>
            <person name="Riley R."/>
            <person name="Grigoriev I.V."/>
            <person name="Spatafora J.W."/>
            <person name="Choi I.-G."/>
        </authorList>
    </citation>
    <scope>NUCLEOTIDE SEQUENCE [LARGE SCALE GENOMIC DNA]</scope>
    <source>
        <strain evidence="2 3">KUC8140</strain>
    </source>
</reference>